<dbReference type="EMBL" id="SLZR01000008">
    <property type="protein sequence ID" value="TCS40696.1"/>
    <property type="molecule type" value="Genomic_DNA"/>
</dbReference>
<accession>A0A4R3I492</accession>
<keyword evidence="1" id="KW-0732">Signal</keyword>
<evidence type="ECO:0008006" key="4">
    <source>
        <dbReference type="Google" id="ProtNLM"/>
    </source>
</evidence>
<comment type="caution">
    <text evidence="2">The sequence shown here is derived from an EMBL/GenBank/DDBJ whole genome shotgun (WGS) entry which is preliminary data.</text>
</comment>
<protein>
    <recommendedName>
        <fullName evidence="4">Porin-like protein</fullName>
    </recommendedName>
</protein>
<dbReference type="Proteomes" id="UP000295793">
    <property type="component" value="Unassembled WGS sequence"/>
</dbReference>
<gene>
    <name evidence="2" type="ORF">BCF53_10852</name>
</gene>
<sequence length="427" mass="47763">MFFGRSFPRAAAVLLTLNTSFLPLAHAIDLGSDQLRLHGFGSLAVTHSGDGEIYFPYYLTKEEMDEAGTYFDESLLGLQLDATLTDSLEATSQVIVRNRKDDSLENSLERVSIKYANGGFLARVGRIGMNIYTLSEYRDVGFAYTWAHPSMEFYGQFGMDYFDGAEVAYSFQLPAGTLQASVYGGQATQEFGGSTELDYTDLLGSTLIWSHNSWVIRGGWFRGTIDGDLQSFANIRAGLQSAVEFSDSYSVETWAEAEALIDDFEIDGTDINYTSLGVTYDAYPWLIESELSYTDLEAEALSGFFSGYISTGYSFDVITLFAMAGFIEPAEERKVVSDVETLSGPYASYQEELEALQQGVQSAYNNRVDQNSLSIGMRVDVRQNMAIKLQWDHTWIDEYGNGLWYRDKENEDKTEVDTLSLKLDFVF</sequence>
<dbReference type="SUPFAM" id="SSF56935">
    <property type="entry name" value="Porins"/>
    <property type="match status" value="1"/>
</dbReference>
<feature type="signal peptide" evidence="1">
    <location>
        <begin position="1"/>
        <end position="27"/>
    </location>
</feature>
<evidence type="ECO:0000313" key="2">
    <source>
        <dbReference type="EMBL" id="TCS40696.1"/>
    </source>
</evidence>
<evidence type="ECO:0000313" key="3">
    <source>
        <dbReference type="Proteomes" id="UP000295793"/>
    </source>
</evidence>
<dbReference type="AlphaFoldDB" id="A0A4R3I492"/>
<evidence type="ECO:0000256" key="1">
    <source>
        <dbReference type="SAM" id="SignalP"/>
    </source>
</evidence>
<feature type="chain" id="PRO_5020696760" description="Porin-like protein" evidence="1">
    <location>
        <begin position="28"/>
        <end position="427"/>
    </location>
</feature>
<organism evidence="2 3">
    <name type="scientific">Reinekea marinisedimentorum</name>
    <dbReference type="NCBI Taxonomy" id="230495"/>
    <lineage>
        <taxon>Bacteria</taxon>
        <taxon>Pseudomonadati</taxon>
        <taxon>Pseudomonadota</taxon>
        <taxon>Gammaproteobacteria</taxon>
        <taxon>Oceanospirillales</taxon>
        <taxon>Saccharospirillaceae</taxon>
        <taxon>Reinekea</taxon>
    </lineage>
</organism>
<dbReference type="OrthoDB" id="197869at2"/>
<proteinExistence type="predicted"/>
<reference evidence="2 3" key="1">
    <citation type="submission" date="2019-03" db="EMBL/GenBank/DDBJ databases">
        <title>Genomic Encyclopedia of Archaeal and Bacterial Type Strains, Phase II (KMG-II): from individual species to whole genera.</title>
        <authorList>
            <person name="Goeker M."/>
        </authorList>
    </citation>
    <scope>NUCLEOTIDE SEQUENCE [LARGE SCALE GENOMIC DNA]</scope>
    <source>
        <strain evidence="2 3">DSM 15388</strain>
    </source>
</reference>
<name>A0A4R3I492_9GAMM</name>
<dbReference type="RefSeq" id="WP_132701670.1">
    <property type="nucleotide sequence ID" value="NZ_SLZR01000008.1"/>
</dbReference>
<keyword evidence="3" id="KW-1185">Reference proteome</keyword>